<feature type="transmembrane region" description="Helical" evidence="1">
    <location>
        <begin position="33"/>
        <end position="54"/>
    </location>
</feature>
<name>A0A317JPK3_9BACT</name>
<organism evidence="2 3">
    <name type="scientific">Candidatus Cerribacteria bacterium 'Amazon FNV 2010 28 9'</name>
    <dbReference type="NCBI Taxonomy" id="2081795"/>
    <lineage>
        <taxon>Bacteria</taxon>
        <taxon>Candidatus Cerribacteria</taxon>
    </lineage>
</organism>
<evidence type="ECO:0000313" key="2">
    <source>
        <dbReference type="EMBL" id="PWU23050.1"/>
    </source>
</evidence>
<sequence>MSKRAVILLAYLLYFCSVAFVSKLFLPLLVSSASFTAWLTLFFLFAGGMVGILLPKVVIVATQVLSVGSFTMKSVSRFFQLMMKNESSILQSDTTHAASIVYSYPCALVVLIGGFYVISSSTLVFGKAAVLGCALRYVVELLESWQEGTMKQKWLRVFPVNLTTQELHIAVIVLLLAFGVFGIFGLKI</sequence>
<dbReference type="EMBL" id="PSRQ01000047">
    <property type="protein sequence ID" value="PWU23050.1"/>
    <property type="molecule type" value="Genomic_DNA"/>
</dbReference>
<evidence type="ECO:0000313" key="3">
    <source>
        <dbReference type="Proteomes" id="UP000246104"/>
    </source>
</evidence>
<feature type="transmembrane region" description="Helical" evidence="1">
    <location>
        <begin position="167"/>
        <end position="186"/>
    </location>
</feature>
<keyword evidence="1" id="KW-1133">Transmembrane helix</keyword>
<reference evidence="2 3" key="1">
    <citation type="submission" date="2018-02" db="EMBL/GenBank/DDBJ databases">
        <title>Genomic Reconstructions from Amazon Rainforest and Pasture Soil Reveal Novel Insights into the Physiology of Candidate Phyla in Tropical Sites.</title>
        <authorList>
            <person name="Kroeger M.E."/>
            <person name="Delmont T."/>
            <person name="Eren A.M."/>
            <person name="Guo J."/>
            <person name="Meyer K.M."/>
            <person name="Khan K."/>
            <person name="Rodrigues J.L.M."/>
            <person name="Bohannan B.J.M."/>
            <person name="Tringe S."/>
            <person name="Borges C.D."/>
            <person name="Tiedje J."/>
            <person name="Tsai S.M."/>
            <person name="Nusslein K."/>
        </authorList>
    </citation>
    <scope>NUCLEOTIDE SEQUENCE [LARGE SCALE GENOMIC DNA]</scope>
    <source>
        <strain evidence="2">Amazon FNV 2010 28 9</strain>
    </source>
</reference>
<keyword evidence="1" id="KW-0812">Transmembrane</keyword>
<dbReference type="Proteomes" id="UP000246104">
    <property type="component" value="Unassembled WGS sequence"/>
</dbReference>
<dbReference type="AlphaFoldDB" id="A0A317JPK3"/>
<protein>
    <submittedName>
        <fullName evidence="2">Uncharacterized protein</fullName>
    </submittedName>
</protein>
<evidence type="ECO:0000256" key="1">
    <source>
        <dbReference type="SAM" id="Phobius"/>
    </source>
</evidence>
<accession>A0A317JPK3</accession>
<keyword evidence="1" id="KW-0472">Membrane</keyword>
<gene>
    <name evidence="2" type="ORF">C5B42_04245</name>
</gene>
<proteinExistence type="predicted"/>
<feature type="transmembrane region" description="Helical" evidence="1">
    <location>
        <begin position="100"/>
        <end position="118"/>
    </location>
</feature>
<feature type="transmembrane region" description="Helical" evidence="1">
    <location>
        <begin position="6"/>
        <end position="26"/>
    </location>
</feature>
<comment type="caution">
    <text evidence="2">The sequence shown here is derived from an EMBL/GenBank/DDBJ whole genome shotgun (WGS) entry which is preliminary data.</text>
</comment>